<dbReference type="Proteomes" id="UP000567246">
    <property type="component" value="Unassembled WGS sequence"/>
</dbReference>
<evidence type="ECO:0000313" key="3">
    <source>
        <dbReference type="EMBL" id="MBB5849430.1"/>
    </source>
</evidence>
<dbReference type="RefSeq" id="WP_184172981.1">
    <property type="nucleotide sequence ID" value="NZ_BAABAG010000012.1"/>
</dbReference>
<proteinExistence type="predicted"/>
<dbReference type="Gene3D" id="3.40.50.1820">
    <property type="entry name" value="alpha/beta hydrolase"/>
    <property type="match status" value="1"/>
</dbReference>
<dbReference type="SUPFAM" id="SSF53474">
    <property type="entry name" value="alpha/beta-Hydrolases"/>
    <property type="match status" value="1"/>
</dbReference>
<dbReference type="InterPro" id="IPR000073">
    <property type="entry name" value="AB_hydrolase_1"/>
</dbReference>
<evidence type="ECO:0000259" key="2">
    <source>
        <dbReference type="Pfam" id="PF00561"/>
    </source>
</evidence>
<dbReference type="AlphaFoldDB" id="A0A7W9JK66"/>
<accession>A0A7W9JK66</accession>
<dbReference type="PANTHER" id="PTHR43798:SF31">
    <property type="entry name" value="AB HYDROLASE SUPERFAMILY PROTEIN YCLE"/>
    <property type="match status" value="1"/>
</dbReference>
<sequence>MERFTVTHAGVELHGVDSGGALPAVLLLHGLAGRSGEWSPVIDRIRHRFRVVAFDQRGNGLSTRRPDDLSREAHVADVVEVADHLGITELVLVGQSMGAHTAMLTAARHADLVRRLVLVEGGVGGEGAEATEGTIQWFQGWPAPFPSRADAAAFFGGGETGAIWAAGLQRTPAGLMPQFDVDVLRAALSPVHAQARWAEWAALRCPVDLIRGGQGFMRDEEVARMNQLQPTMRVVEVQQAGHDVHLDTPDEVADVLLHER</sequence>
<keyword evidence="4" id="KW-1185">Reference proteome</keyword>
<evidence type="ECO:0000256" key="1">
    <source>
        <dbReference type="ARBA" id="ARBA00022801"/>
    </source>
</evidence>
<name>A0A7W9JK66_9MICC</name>
<dbReference type="Pfam" id="PF00561">
    <property type="entry name" value="Abhydrolase_1"/>
    <property type="match status" value="1"/>
</dbReference>
<feature type="domain" description="AB hydrolase-1" evidence="2">
    <location>
        <begin position="23"/>
        <end position="247"/>
    </location>
</feature>
<dbReference type="EMBL" id="JACHMW010000001">
    <property type="protein sequence ID" value="MBB5849430.1"/>
    <property type="molecule type" value="Genomic_DNA"/>
</dbReference>
<evidence type="ECO:0000313" key="4">
    <source>
        <dbReference type="Proteomes" id="UP000567246"/>
    </source>
</evidence>
<dbReference type="PRINTS" id="PR00111">
    <property type="entry name" value="ABHYDROLASE"/>
</dbReference>
<dbReference type="InterPro" id="IPR050266">
    <property type="entry name" value="AB_hydrolase_sf"/>
</dbReference>
<dbReference type="PANTHER" id="PTHR43798">
    <property type="entry name" value="MONOACYLGLYCEROL LIPASE"/>
    <property type="match status" value="1"/>
</dbReference>
<keyword evidence="1" id="KW-0378">Hydrolase</keyword>
<gene>
    <name evidence="3" type="ORF">HDA33_001994</name>
</gene>
<protein>
    <submittedName>
        <fullName evidence="3">Pimeloyl-ACP methyl ester carboxylesterase</fullName>
    </submittedName>
</protein>
<dbReference type="InterPro" id="IPR029058">
    <property type="entry name" value="AB_hydrolase_fold"/>
</dbReference>
<dbReference type="GO" id="GO:0016020">
    <property type="term" value="C:membrane"/>
    <property type="evidence" value="ECO:0007669"/>
    <property type="project" value="TreeGrafter"/>
</dbReference>
<reference evidence="3 4" key="1">
    <citation type="submission" date="2020-08" db="EMBL/GenBank/DDBJ databases">
        <title>Sequencing the genomes of 1000 actinobacteria strains.</title>
        <authorList>
            <person name="Klenk H.-P."/>
        </authorList>
    </citation>
    <scope>NUCLEOTIDE SEQUENCE [LARGE SCALE GENOMIC DNA]</scope>
    <source>
        <strain evidence="3 4">DSM 17945</strain>
    </source>
</reference>
<dbReference type="GO" id="GO:0016787">
    <property type="term" value="F:hydrolase activity"/>
    <property type="evidence" value="ECO:0007669"/>
    <property type="project" value="UniProtKB-KW"/>
</dbReference>
<comment type="caution">
    <text evidence="3">The sequence shown here is derived from an EMBL/GenBank/DDBJ whole genome shotgun (WGS) entry which is preliminary data.</text>
</comment>
<organism evidence="3 4">
    <name type="scientific">Micrococcus endophyticus</name>
    <dbReference type="NCBI Taxonomy" id="455343"/>
    <lineage>
        <taxon>Bacteria</taxon>
        <taxon>Bacillati</taxon>
        <taxon>Actinomycetota</taxon>
        <taxon>Actinomycetes</taxon>
        <taxon>Micrococcales</taxon>
        <taxon>Micrococcaceae</taxon>
        <taxon>Micrococcus</taxon>
    </lineage>
</organism>